<protein>
    <submittedName>
        <fullName evidence="6">Uncharacterized protein</fullName>
    </submittedName>
</protein>
<dbReference type="AlphaFoldDB" id="A0A381RUL2"/>
<dbReference type="PANTHER" id="PTHR11265">
    <property type="entry name" value="S-ADENOSYL-METHYLTRANSFERASE MRAW"/>
    <property type="match status" value="1"/>
</dbReference>
<dbReference type="InterPro" id="IPR029063">
    <property type="entry name" value="SAM-dependent_MTases_sf"/>
</dbReference>
<dbReference type="Pfam" id="PF01795">
    <property type="entry name" value="Methyltransf_5"/>
    <property type="match status" value="1"/>
</dbReference>
<dbReference type="EMBL" id="UINC01002277">
    <property type="protein sequence ID" value="SUZ94904.1"/>
    <property type="molecule type" value="Genomic_DNA"/>
</dbReference>
<evidence type="ECO:0000256" key="1">
    <source>
        <dbReference type="ARBA" id="ARBA00010396"/>
    </source>
</evidence>
<evidence type="ECO:0000256" key="3">
    <source>
        <dbReference type="ARBA" id="ARBA00022679"/>
    </source>
</evidence>
<organism evidence="6">
    <name type="scientific">marine metagenome</name>
    <dbReference type="NCBI Taxonomy" id="408172"/>
    <lineage>
        <taxon>unclassified sequences</taxon>
        <taxon>metagenomes</taxon>
        <taxon>ecological metagenomes</taxon>
    </lineage>
</organism>
<proteinExistence type="inferred from homology"/>
<dbReference type="GO" id="GO:0070475">
    <property type="term" value="P:rRNA base methylation"/>
    <property type="evidence" value="ECO:0007669"/>
    <property type="project" value="TreeGrafter"/>
</dbReference>
<dbReference type="HAMAP" id="MF_01007">
    <property type="entry name" value="16SrRNA_methyltr_H"/>
    <property type="match status" value="1"/>
</dbReference>
<dbReference type="GO" id="GO:0071424">
    <property type="term" value="F:rRNA (cytosine-N4-)-methyltransferase activity"/>
    <property type="evidence" value="ECO:0007669"/>
    <property type="project" value="TreeGrafter"/>
</dbReference>
<evidence type="ECO:0000313" key="6">
    <source>
        <dbReference type="EMBL" id="SUZ94904.1"/>
    </source>
</evidence>
<name>A0A381RUL2_9ZZZZ</name>
<dbReference type="Gene3D" id="3.40.50.150">
    <property type="entry name" value="Vaccinia Virus protein VP39"/>
    <property type="match status" value="1"/>
</dbReference>
<dbReference type="SUPFAM" id="SSF81799">
    <property type="entry name" value="Putative methyltransferase TM0872, insert domain"/>
    <property type="match status" value="1"/>
</dbReference>
<dbReference type="NCBIfam" id="TIGR00006">
    <property type="entry name" value="16S rRNA (cytosine(1402)-N(4))-methyltransferase RsmH"/>
    <property type="match status" value="1"/>
</dbReference>
<evidence type="ECO:0000256" key="5">
    <source>
        <dbReference type="SAM" id="MobiDB-lite"/>
    </source>
</evidence>
<dbReference type="InterPro" id="IPR023397">
    <property type="entry name" value="SAM-dep_MeTrfase_MraW_recog"/>
</dbReference>
<comment type="similarity">
    <text evidence="1">Belongs to the methyltransferase superfamily. RsmH family.</text>
</comment>
<accession>A0A381RUL2</accession>
<dbReference type="SUPFAM" id="SSF53335">
    <property type="entry name" value="S-adenosyl-L-methionine-dependent methyltransferases"/>
    <property type="match status" value="1"/>
</dbReference>
<keyword evidence="2" id="KW-0489">Methyltransferase</keyword>
<feature type="compositionally biased region" description="Basic and acidic residues" evidence="5">
    <location>
        <begin position="276"/>
        <end position="285"/>
    </location>
</feature>
<dbReference type="PANTHER" id="PTHR11265:SF0">
    <property type="entry name" value="12S RRNA N4-METHYLCYTIDINE METHYLTRANSFERASE"/>
    <property type="match status" value="1"/>
</dbReference>
<keyword evidence="4" id="KW-0949">S-adenosyl-L-methionine</keyword>
<evidence type="ECO:0000256" key="4">
    <source>
        <dbReference type="ARBA" id="ARBA00022691"/>
    </source>
</evidence>
<dbReference type="PIRSF" id="PIRSF004486">
    <property type="entry name" value="MraW"/>
    <property type="match status" value="1"/>
</dbReference>
<keyword evidence="3" id="KW-0808">Transferase</keyword>
<reference evidence="6" key="1">
    <citation type="submission" date="2018-05" db="EMBL/GenBank/DDBJ databases">
        <authorList>
            <person name="Lanie J.A."/>
            <person name="Ng W.-L."/>
            <person name="Kazmierczak K.M."/>
            <person name="Andrzejewski T.M."/>
            <person name="Davidsen T.M."/>
            <person name="Wayne K.J."/>
            <person name="Tettelin H."/>
            <person name="Glass J.I."/>
            <person name="Rusch D."/>
            <person name="Podicherti R."/>
            <person name="Tsui H.-C.T."/>
            <person name="Winkler M.E."/>
        </authorList>
    </citation>
    <scope>NUCLEOTIDE SEQUENCE</scope>
</reference>
<dbReference type="InterPro" id="IPR002903">
    <property type="entry name" value="RsmH"/>
</dbReference>
<feature type="region of interest" description="Disordered" evidence="5">
    <location>
        <begin position="273"/>
        <end position="306"/>
    </location>
</feature>
<gene>
    <name evidence="6" type="ORF">METZ01_LOCUS47758</name>
</gene>
<sequence>MLDEVVTSLAPTPSGILLDATVGGGGHAAALLEARPDCRLLGIDRDADAIGAAGLRLAPFGERVRLVRAAFGDLGTVLEDELGQECLAGFLFDLGVSSPQLDRPDRGFSYREPGPLDMRMDQRQGLIAADVVNGYAESDLAAVLRTHGDERYARRIAAAVVAARPVSDTVELAGLVREAIPAPARRRGGHPAKRTFQALRIEVNDELAQLPGTLDLAVQRLVVGGRGVVLAYHSGEDRIVKERFDWAATGGCMCPARLPCGCGSVSIARIPRRGAHRPDEAEQARNRRATSARLRVLERTDPVSRP</sequence>
<dbReference type="GO" id="GO:0005737">
    <property type="term" value="C:cytoplasm"/>
    <property type="evidence" value="ECO:0007669"/>
    <property type="project" value="TreeGrafter"/>
</dbReference>
<evidence type="ECO:0000256" key="2">
    <source>
        <dbReference type="ARBA" id="ARBA00022603"/>
    </source>
</evidence>
<dbReference type="Gene3D" id="1.10.150.170">
    <property type="entry name" value="Putative methyltransferase TM0872, insert domain"/>
    <property type="match status" value="1"/>
</dbReference>
<feature type="compositionally biased region" description="Basic and acidic residues" evidence="5">
    <location>
        <begin position="295"/>
        <end position="306"/>
    </location>
</feature>